<dbReference type="Proteomes" id="UP000293377">
    <property type="component" value="Unassembled WGS sequence"/>
</dbReference>
<evidence type="ECO:0000313" key="3">
    <source>
        <dbReference type="EMBL" id="RZB12469.1"/>
    </source>
</evidence>
<comment type="caution">
    <text evidence="3">The sequence shown here is derived from an EMBL/GenBank/DDBJ whole genome shotgun (WGS) entry which is preliminary data.</text>
</comment>
<name>A0A4Q6I794_9RICK</name>
<feature type="transmembrane region" description="Helical" evidence="2">
    <location>
        <begin position="6"/>
        <end position="27"/>
    </location>
</feature>
<reference evidence="3 4" key="1">
    <citation type="submission" date="2018-06" db="EMBL/GenBank/DDBJ databases">
        <title>Complete Genome Sequence of Ehrlichia minasensis Isolated From Cattle.</title>
        <authorList>
            <person name="Aguiar D.M."/>
            <person name="Araujo J.P.A.Jr."/>
            <person name="Nakazato L."/>
            <person name="Bard E."/>
            <person name="Cabezas-Cruz A."/>
        </authorList>
    </citation>
    <scope>NUCLEOTIDE SEQUENCE [LARGE SCALE GENOMIC DNA]</scope>
    <source>
        <strain evidence="3 4">B11</strain>
    </source>
</reference>
<evidence type="ECO:0000313" key="4">
    <source>
        <dbReference type="Proteomes" id="UP000293377"/>
    </source>
</evidence>
<keyword evidence="2" id="KW-0812">Transmembrane</keyword>
<keyword evidence="1" id="KW-0175">Coiled coil</keyword>
<dbReference type="EMBL" id="QOHL01000020">
    <property type="protein sequence ID" value="RZB12469.1"/>
    <property type="molecule type" value="Genomic_DNA"/>
</dbReference>
<organism evidence="3 4">
    <name type="scientific">Ehrlichia minasensis</name>
    <dbReference type="NCBI Taxonomy" id="1242993"/>
    <lineage>
        <taxon>Bacteria</taxon>
        <taxon>Pseudomonadati</taxon>
        <taxon>Pseudomonadota</taxon>
        <taxon>Alphaproteobacteria</taxon>
        <taxon>Rickettsiales</taxon>
        <taxon>Anaplasmataceae</taxon>
        <taxon>Ehrlichia</taxon>
    </lineage>
</organism>
<feature type="coiled-coil region" evidence="1">
    <location>
        <begin position="85"/>
        <end position="112"/>
    </location>
</feature>
<proteinExistence type="predicted"/>
<evidence type="ECO:0000256" key="2">
    <source>
        <dbReference type="SAM" id="Phobius"/>
    </source>
</evidence>
<keyword evidence="2" id="KW-0472">Membrane</keyword>
<keyword evidence="4" id="KW-1185">Reference proteome</keyword>
<dbReference type="Gene3D" id="1.10.287.1490">
    <property type="match status" value="1"/>
</dbReference>
<gene>
    <name evidence="3" type="ORF">DRF75_04065</name>
</gene>
<feature type="coiled-coil region" evidence="1">
    <location>
        <begin position="179"/>
        <end position="231"/>
    </location>
</feature>
<protein>
    <submittedName>
        <fullName evidence="3">Uncharacterized protein</fullName>
    </submittedName>
</protein>
<accession>A0A4Q6I794</accession>
<keyword evidence="2" id="KW-1133">Transmembrane helix</keyword>
<dbReference type="RefSeq" id="WP_129992699.1">
    <property type="nucleotide sequence ID" value="NZ_QOHL01000020.1"/>
</dbReference>
<evidence type="ECO:0000256" key="1">
    <source>
        <dbReference type="SAM" id="Coils"/>
    </source>
</evidence>
<dbReference type="AlphaFoldDB" id="A0A4Q6I794"/>
<sequence length="236" mass="26608">MNRDVAICLAAIILFVVLMAVLFGLLCKYIRGVKRTLEQQDKLYKQEISSFKQAVLTLQAELAEMGLEDIKSILKKQKGTDDVKIALLKNDIKDLNSKCSRAEAACSAFRRELISVRGDISDLMKKMSDVQRSMKGGTTGVDVVQYLTVLQEVNFLKLKVTELASLGDVQNNEDLNFQMQILICRLSDFESNVKDLEEERLDFSQNMKNLCVRVANMLDDIECRVKALEEKSNGVS</sequence>